<dbReference type="AlphaFoldDB" id="A0A1M5I307"/>
<dbReference type="InterPro" id="IPR000515">
    <property type="entry name" value="MetI-like"/>
</dbReference>
<feature type="transmembrane region" description="Helical" evidence="7">
    <location>
        <begin position="88"/>
        <end position="112"/>
    </location>
</feature>
<keyword evidence="4 7" id="KW-0812">Transmembrane</keyword>
<evidence type="ECO:0000256" key="3">
    <source>
        <dbReference type="ARBA" id="ARBA00022475"/>
    </source>
</evidence>
<keyword evidence="6 7" id="KW-0472">Membrane</keyword>
<dbReference type="Pfam" id="PF00528">
    <property type="entry name" value="BPD_transp_1"/>
    <property type="match status" value="1"/>
</dbReference>
<dbReference type="CDD" id="cd06261">
    <property type="entry name" value="TM_PBP2"/>
    <property type="match status" value="1"/>
</dbReference>
<dbReference type="EMBL" id="FQUP01000004">
    <property type="protein sequence ID" value="SHG22684.1"/>
    <property type="molecule type" value="Genomic_DNA"/>
</dbReference>
<keyword evidence="10" id="KW-1185">Reference proteome</keyword>
<evidence type="ECO:0000256" key="1">
    <source>
        <dbReference type="ARBA" id="ARBA00004651"/>
    </source>
</evidence>
<evidence type="ECO:0000256" key="4">
    <source>
        <dbReference type="ARBA" id="ARBA00022692"/>
    </source>
</evidence>
<evidence type="ECO:0000256" key="2">
    <source>
        <dbReference type="ARBA" id="ARBA00022448"/>
    </source>
</evidence>
<dbReference type="RefSeq" id="WP_073055817.1">
    <property type="nucleotide sequence ID" value="NZ_FQUP01000004.1"/>
</dbReference>
<protein>
    <submittedName>
        <fullName evidence="9">Raffinose/stachyose/melibiose transport system permease protein</fullName>
    </submittedName>
</protein>
<feature type="transmembrane region" description="Helical" evidence="7">
    <location>
        <begin position="158"/>
        <end position="180"/>
    </location>
</feature>
<feature type="transmembrane region" description="Helical" evidence="7">
    <location>
        <begin position="33"/>
        <end position="54"/>
    </location>
</feature>
<feature type="transmembrane region" description="Helical" evidence="7">
    <location>
        <begin position="259"/>
        <end position="279"/>
    </location>
</feature>
<evidence type="ECO:0000256" key="7">
    <source>
        <dbReference type="RuleBase" id="RU363032"/>
    </source>
</evidence>
<dbReference type="PANTHER" id="PTHR43744:SF12">
    <property type="entry name" value="ABC TRANSPORTER PERMEASE PROTEIN MG189-RELATED"/>
    <property type="match status" value="1"/>
</dbReference>
<evidence type="ECO:0000259" key="8">
    <source>
        <dbReference type="PROSITE" id="PS50928"/>
    </source>
</evidence>
<feature type="domain" description="ABC transmembrane type-1" evidence="8">
    <location>
        <begin position="89"/>
        <end position="280"/>
    </location>
</feature>
<comment type="similarity">
    <text evidence="7">Belongs to the binding-protein-dependent transport system permease family.</text>
</comment>
<dbReference type="InterPro" id="IPR035906">
    <property type="entry name" value="MetI-like_sf"/>
</dbReference>
<comment type="subcellular location">
    <subcellularLocation>
        <location evidence="1 7">Cell membrane</location>
        <topology evidence="1 7">Multi-pass membrane protein</topology>
    </subcellularLocation>
</comment>
<proteinExistence type="inferred from homology"/>
<dbReference type="OrthoDB" id="9815445at2"/>
<dbReference type="STRING" id="1122133.SAMN02745157_3727"/>
<dbReference type="GO" id="GO:0055085">
    <property type="term" value="P:transmembrane transport"/>
    <property type="evidence" value="ECO:0007669"/>
    <property type="project" value="InterPro"/>
</dbReference>
<sequence>MNATLLAAPSASQTAGRRSVIGAYPAGRLARHLILVLFALYALAPVYLVLLASVRSEADLFSGPLSLPWPIDFSNYARTWNESGFAHYFLNSLIISTGSTILVLLTAPLAGYAFAKLDLPRKELLFGLFLAGLVVPAPSVIVALYGNLQKLGLLDTRLGVILPQAALLLPFSVFMMRTVMQDVPKELIEAAVVDGASPLATYFRVVLPVVRPGLMSLALIAFLFSWQEYLLPLVVIQTDDLKPLTVGAATLQGRYGVDYGGIAAAGTIAFGPLVVLFLVMQRSFVRGLTAGAVK</sequence>
<reference evidence="9 10" key="1">
    <citation type="submission" date="2016-11" db="EMBL/GenBank/DDBJ databases">
        <authorList>
            <person name="Jaros S."/>
            <person name="Januszkiewicz K."/>
            <person name="Wedrychowicz H."/>
        </authorList>
    </citation>
    <scope>NUCLEOTIDE SEQUENCE [LARGE SCALE GENOMIC DNA]</scope>
    <source>
        <strain evidence="9 10">DSM 19436</strain>
    </source>
</reference>
<dbReference type="SUPFAM" id="SSF161098">
    <property type="entry name" value="MetI-like"/>
    <property type="match status" value="1"/>
</dbReference>
<dbReference type="PANTHER" id="PTHR43744">
    <property type="entry name" value="ABC TRANSPORTER PERMEASE PROTEIN MG189-RELATED-RELATED"/>
    <property type="match status" value="1"/>
</dbReference>
<dbReference type="PROSITE" id="PS50928">
    <property type="entry name" value="ABC_TM1"/>
    <property type="match status" value="1"/>
</dbReference>
<dbReference type="Proteomes" id="UP000184485">
    <property type="component" value="Unassembled WGS sequence"/>
</dbReference>
<evidence type="ECO:0000256" key="6">
    <source>
        <dbReference type="ARBA" id="ARBA00023136"/>
    </source>
</evidence>
<evidence type="ECO:0000256" key="5">
    <source>
        <dbReference type="ARBA" id="ARBA00022989"/>
    </source>
</evidence>
<dbReference type="GO" id="GO:0005886">
    <property type="term" value="C:plasma membrane"/>
    <property type="evidence" value="ECO:0007669"/>
    <property type="project" value="UniProtKB-SubCell"/>
</dbReference>
<feature type="transmembrane region" description="Helical" evidence="7">
    <location>
        <begin position="124"/>
        <end position="146"/>
    </location>
</feature>
<evidence type="ECO:0000313" key="10">
    <source>
        <dbReference type="Proteomes" id="UP000184485"/>
    </source>
</evidence>
<keyword evidence="2 7" id="KW-0813">Transport</keyword>
<dbReference type="Gene3D" id="1.10.3720.10">
    <property type="entry name" value="MetI-like"/>
    <property type="match status" value="1"/>
</dbReference>
<name>A0A1M5I307_9HYPH</name>
<accession>A0A1M5I307</accession>
<keyword evidence="5 7" id="KW-1133">Transmembrane helix</keyword>
<evidence type="ECO:0000313" key="9">
    <source>
        <dbReference type="EMBL" id="SHG22684.1"/>
    </source>
</evidence>
<organism evidence="9 10">
    <name type="scientific">Kaistia soli DSM 19436</name>
    <dbReference type="NCBI Taxonomy" id="1122133"/>
    <lineage>
        <taxon>Bacteria</taxon>
        <taxon>Pseudomonadati</taxon>
        <taxon>Pseudomonadota</taxon>
        <taxon>Alphaproteobacteria</taxon>
        <taxon>Hyphomicrobiales</taxon>
        <taxon>Kaistiaceae</taxon>
        <taxon>Kaistia</taxon>
    </lineage>
</organism>
<keyword evidence="3" id="KW-1003">Cell membrane</keyword>
<gene>
    <name evidence="9" type="ORF">SAMN02745157_3727</name>
</gene>